<feature type="domain" description="Response regulatory" evidence="3">
    <location>
        <begin position="7"/>
        <end position="123"/>
    </location>
</feature>
<dbReference type="STRING" id="338966.Ppro_2723"/>
<keyword evidence="1 2" id="KW-0597">Phosphoprotein</keyword>
<dbReference type="GO" id="GO:0006355">
    <property type="term" value="P:regulation of DNA-templated transcription"/>
    <property type="evidence" value="ECO:0007669"/>
    <property type="project" value="InterPro"/>
</dbReference>
<evidence type="ECO:0000313" key="5">
    <source>
        <dbReference type="EMBL" id="ABL00325.1"/>
    </source>
</evidence>
<dbReference type="Gene3D" id="3.40.50.2300">
    <property type="match status" value="1"/>
</dbReference>
<sequence length="285" mass="31836">MDPEPIRILLVDDERNVLRSLERLFLDEEYEIFTAGSGGDGLEILEQHGPFRLVISDYRMSGMHGVEFLSEVCRRWPDTERMILSGYADLAAIVASINLGRIYKFIAKPWNDDDLLCTVREALERYELRARNRQLVTDLMAANEELRRINDHLNDMVDERVKEVLLKSRALHGFQGVVDALPIGVVGADGYGMVVQCNALGAEMLGVDREDLIGRDLATMFPRHLVQSIVQLDYNSGCTCSVELPSGACRAFLTRIEQGDQRAIVIALMKDTMTSGGAGYGYGYG</sequence>
<reference evidence="5 6" key="1">
    <citation type="submission" date="2006-10" db="EMBL/GenBank/DDBJ databases">
        <title>Complete sequence of chromosome of Pelobacter propionicus DSM 2379.</title>
        <authorList>
            <consortium name="US DOE Joint Genome Institute"/>
            <person name="Copeland A."/>
            <person name="Lucas S."/>
            <person name="Lapidus A."/>
            <person name="Barry K."/>
            <person name="Detter J.C."/>
            <person name="Glavina del Rio T."/>
            <person name="Hammon N."/>
            <person name="Israni S."/>
            <person name="Dalin E."/>
            <person name="Tice H."/>
            <person name="Pitluck S."/>
            <person name="Saunders E."/>
            <person name="Brettin T."/>
            <person name="Bruce D."/>
            <person name="Han C."/>
            <person name="Tapia R."/>
            <person name="Schmutz J."/>
            <person name="Larimer F."/>
            <person name="Land M."/>
            <person name="Hauser L."/>
            <person name="Kyrpides N."/>
            <person name="Kim E."/>
            <person name="Lovley D."/>
            <person name="Richardson P."/>
        </authorList>
    </citation>
    <scope>NUCLEOTIDE SEQUENCE [LARGE SCALE GENOMIC DNA]</scope>
    <source>
        <strain evidence="6">DSM 2379 / NBRC 103807 / OttBd1</strain>
    </source>
</reference>
<dbReference type="RefSeq" id="WP_011736575.1">
    <property type="nucleotide sequence ID" value="NC_008609.1"/>
</dbReference>
<dbReference type="EMBL" id="CP000482">
    <property type="protein sequence ID" value="ABL00325.1"/>
    <property type="molecule type" value="Genomic_DNA"/>
</dbReference>
<protein>
    <submittedName>
        <fullName evidence="5">Putative PAS/PAC sensor protein</fullName>
    </submittedName>
</protein>
<dbReference type="PANTHER" id="PTHR44591:SF19">
    <property type="entry name" value="TWO-COMPONENT RESPONSE REGULATOR-RELATED"/>
    <property type="match status" value="1"/>
</dbReference>
<gene>
    <name evidence="5" type="ordered locus">Ppro_2723</name>
</gene>
<feature type="domain" description="PAS" evidence="4">
    <location>
        <begin position="177"/>
        <end position="217"/>
    </location>
</feature>
<feature type="modified residue" description="4-aspartylphosphate" evidence="2">
    <location>
        <position position="57"/>
    </location>
</feature>
<dbReference type="Proteomes" id="UP000006732">
    <property type="component" value="Chromosome"/>
</dbReference>
<dbReference type="GO" id="GO:0000160">
    <property type="term" value="P:phosphorelay signal transduction system"/>
    <property type="evidence" value="ECO:0007669"/>
    <property type="project" value="InterPro"/>
</dbReference>
<dbReference type="CDD" id="cd17569">
    <property type="entry name" value="REC_HupR-like"/>
    <property type="match status" value="1"/>
</dbReference>
<evidence type="ECO:0000256" key="2">
    <source>
        <dbReference type="PROSITE-ProRule" id="PRU00169"/>
    </source>
</evidence>
<dbReference type="PROSITE" id="PS50110">
    <property type="entry name" value="RESPONSE_REGULATORY"/>
    <property type="match status" value="1"/>
</dbReference>
<organism evidence="5 6">
    <name type="scientific">Pelobacter propionicus (strain DSM 2379 / NBRC 103807 / OttBd1)</name>
    <dbReference type="NCBI Taxonomy" id="338966"/>
    <lineage>
        <taxon>Bacteria</taxon>
        <taxon>Pseudomonadati</taxon>
        <taxon>Thermodesulfobacteriota</taxon>
        <taxon>Desulfuromonadia</taxon>
        <taxon>Desulfuromonadales</taxon>
        <taxon>Desulfuromonadaceae</taxon>
        <taxon>Pelobacter</taxon>
    </lineage>
</organism>
<dbReference type="InterPro" id="IPR013767">
    <property type="entry name" value="PAS_fold"/>
</dbReference>
<evidence type="ECO:0000256" key="1">
    <source>
        <dbReference type="ARBA" id="ARBA00022553"/>
    </source>
</evidence>
<dbReference type="HOGENOM" id="CLU_081249_0_0_7"/>
<dbReference type="InterPro" id="IPR050595">
    <property type="entry name" value="Bact_response_regulator"/>
</dbReference>
<dbReference type="SUPFAM" id="SSF52172">
    <property type="entry name" value="CheY-like"/>
    <property type="match status" value="1"/>
</dbReference>
<dbReference type="eggNOG" id="COG3437">
    <property type="taxonomic scope" value="Bacteria"/>
</dbReference>
<dbReference type="PANTHER" id="PTHR44591">
    <property type="entry name" value="STRESS RESPONSE REGULATOR PROTEIN 1"/>
    <property type="match status" value="1"/>
</dbReference>
<name>A1ASK4_PELPD</name>
<dbReference type="Pfam" id="PF00989">
    <property type="entry name" value="PAS"/>
    <property type="match status" value="1"/>
</dbReference>
<accession>A1ASK4</accession>
<dbReference type="Gene3D" id="3.30.450.20">
    <property type="entry name" value="PAS domain"/>
    <property type="match status" value="1"/>
</dbReference>
<evidence type="ECO:0000259" key="3">
    <source>
        <dbReference type="PROSITE" id="PS50110"/>
    </source>
</evidence>
<dbReference type="InterPro" id="IPR035965">
    <property type="entry name" value="PAS-like_dom_sf"/>
</dbReference>
<dbReference type="PROSITE" id="PS50112">
    <property type="entry name" value="PAS"/>
    <property type="match status" value="1"/>
</dbReference>
<dbReference type="AlphaFoldDB" id="A1ASK4"/>
<dbReference type="KEGG" id="ppd:Ppro_2723"/>
<dbReference type="Pfam" id="PF00072">
    <property type="entry name" value="Response_reg"/>
    <property type="match status" value="1"/>
</dbReference>
<dbReference type="SMART" id="SM00448">
    <property type="entry name" value="REC"/>
    <property type="match status" value="1"/>
</dbReference>
<evidence type="ECO:0000259" key="4">
    <source>
        <dbReference type="PROSITE" id="PS50112"/>
    </source>
</evidence>
<keyword evidence="6" id="KW-1185">Reference proteome</keyword>
<dbReference type="InterPro" id="IPR011006">
    <property type="entry name" value="CheY-like_superfamily"/>
</dbReference>
<proteinExistence type="predicted"/>
<dbReference type="InterPro" id="IPR000014">
    <property type="entry name" value="PAS"/>
</dbReference>
<evidence type="ECO:0000313" key="6">
    <source>
        <dbReference type="Proteomes" id="UP000006732"/>
    </source>
</evidence>
<dbReference type="InterPro" id="IPR001789">
    <property type="entry name" value="Sig_transdc_resp-reg_receiver"/>
</dbReference>
<dbReference type="SUPFAM" id="SSF55785">
    <property type="entry name" value="PYP-like sensor domain (PAS domain)"/>
    <property type="match status" value="1"/>
</dbReference>